<accession>A0AAW9KLC7</accession>
<feature type="non-terminal residue" evidence="1">
    <location>
        <position position="1"/>
    </location>
</feature>
<dbReference type="Gene3D" id="3.90.1100.10">
    <property type="match status" value="1"/>
</dbReference>
<sequence>LNDDGTFRDDSAIVRYNKPSDNILPMPTDRVDYMDVAPKQVVSVATALIPFLENDDSNRALMGSNMQRQAVPLLIPQAPFVGTGMEHKSAKASGVCIVSKINGIVERVSANEIQVRRIEVIDGKEVRGDLVKHKLQKFMRSN</sequence>
<dbReference type="Proteomes" id="UP001288944">
    <property type="component" value="Unassembled WGS sequence"/>
</dbReference>
<protein>
    <submittedName>
        <fullName evidence="1">DNA-directed RNA polymerase subunit beta</fullName>
    </submittedName>
</protein>
<comment type="caution">
    <text evidence="1">The sequence shown here is derived from an EMBL/GenBank/DDBJ whole genome shotgun (WGS) entry which is preliminary data.</text>
</comment>
<keyword evidence="1" id="KW-0240">DNA-directed RNA polymerase</keyword>
<gene>
    <name evidence="1" type="ORF">GNF83_20900</name>
</gene>
<dbReference type="SUPFAM" id="SSF64484">
    <property type="entry name" value="beta and beta-prime subunits of DNA dependent RNA-polymerase"/>
    <property type="match status" value="1"/>
</dbReference>
<reference evidence="1" key="1">
    <citation type="submission" date="2019-11" db="EMBL/GenBank/DDBJ databases">
        <title>Characterization of Clostridium perfringens isolates from swine manure treated agricultural soils.</title>
        <authorList>
            <person name="Wushke S.T."/>
        </authorList>
    </citation>
    <scope>NUCLEOTIDE SEQUENCE</scope>
    <source>
        <strain evidence="1">X62</strain>
    </source>
</reference>
<dbReference type="EMBL" id="WNUR01001348">
    <property type="protein sequence ID" value="MDZ7543576.1"/>
    <property type="molecule type" value="Genomic_DNA"/>
</dbReference>
<dbReference type="GO" id="GO:0000428">
    <property type="term" value="C:DNA-directed RNA polymerase complex"/>
    <property type="evidence" value="ECO:0007669"/>
    <property type="project" value="UniProtKB-KW"/>
</dbReference>
<dbReference type="AlphaFoldDB" id="A0AAW9KLC7"/>
<dbReference type="Gene3D" id="2.40.50.100">
    <property type="match status" value="1"/>
</dbReference>
<name>A0AAW9KLC7_CLOPF</name>
<evidence type="ECO:0000313" key="1">
    <source>
        <dbReference type="EMBL" id="MDZ7543576.1"/>
    </source>
</evidence>
<feature type="non-terminal residue" evidence="1">
    <location>
        <position position="142"/>
    </location>
</feature>
<keyword evidence="1" id="KW-0804">Transcription</keyword>
<proteinExistence type="predicted"/>
<evidence type="ECO:0000313" key="2">
    <source>
        <dbReference type="Proteomes" id="UP001288944"/>
    </source>
</evidence>
<organism evidence="1 2">
    <name type="scientific">Clostridium perfringens</name>
    <dbReference type="NCBI Taxonomy" id="1502"/>
    <lineage>
        <taxon>Bacteria</taxon>
        <taxon>Bacillati</taxon>
        <taxon>Bacillota</taxon>
        <taxon>Clostridia</taxon>
        <taxon>Eubacteriales</taxon>
        <taxon>Clostridiaceae</taxon>
        <taxon>Clostridium</taxon>
    </lineage>
</organism>